<sequence length="383" mass="40831">MKRNVILISLLCLAMFGCNKKSDEIKIGVYGPFSGGSAPMGVSMRNGARIAVEEINAAGGVLGKKIALIDRDDEAKNERGGQIMQELLDKEGVVAVLGPANTGVANASTQYTNQKKIPQIINIAAGAKVNEFFATNPENYIFRIAANDDIQSKVIVGQALKRGAKKPALLCDDTNYGQNGREKMEAVLAAAGVKPVYVGKFKLKDSDMTAQLQEAKAAGADVILAYGIGPELAAVSNSMDRISWKVPMIGSWTLSMSNYTTNAGKNGNGTMMPQTFIESVATSPKQQAFLKAYNDKFKESPISSAVSAAQGYDSVYLLKLAMEQAGSTEGVKIKNALENLTATYEGLTGTYTKPFSSTDHEAIKEANVMLGMVQDGKIISSEK</sequence>
<dbReference type="PRINTS" id="PR00337">
    <property type="entry name" value="LEUILEVALBP"/>
</dbReference>
<dbReference type="InterPro" id="IPR051010">
    <property type="entry name" value="BCAA_transport"/>
</dbReference>
<evidence type="ECO:0000313" key="6">
    <source>
        <dbReference type="EMBL" id="MEA9355652.1"/>
    </source>
</evidence>
<dbReference type="CDD" id="cd06335">
    <property type="entry name" value="PBP1_ABC_ligand_binding-like"/>
    <property type="match status" value="1"/>
</dbReference>
<dbReference type="InterPro" id="IPR028081">
    <property type="entry name" value="Leu-bd"/>
</dbReference>
<feature type="domain" description="Leucine-binding protein" evidence="5">
    <location>
        <begin position="24"/>
        <end position="369"/>
    </location>
</feature>
<dbReference type="InterPro" id="IPR000709">
    <property type="entry name" value="Leu_Ile_Val-bd"/>
</dbReference>
<comment type="caution">
    <text evidence="6">The sequence shown here is derived from an EMBL/GenBank/DDBJ whole genome shotgun (WGS) entry which is preliminary data.</text>
</comment>
<dbReference type="Pfam" id="PF13458">
    <property type="entry name" value="Peripla_BP_6"/>
    <property type="match status" value="1"/>
</dbReference>
<dbReference type="EMBL" id="JAYGJQ010000001">
    <property type="protein sequence ID" value="MEA9355652.1"/>
    <property type="molecule type" value="Genomic_DNA"/>
</dbReference>
<keyword evidence="3" id="KW-0732">Signal</keyword>
<dbReference type="PANTHER" id="PTHR30483">
    <property type="entry name" value="LEUCINE-SPECIFIC-BINDING PROTEIN"/>
    <property type="match status" value="1"/>
</dbReference>
<keyword evidence="7" id="KW-1185">Reference proteome</keyword>
<dbReference type="RefSeq" id="WP_323575270.1">
    <property type="nucleotide sequence ID" value="NZ_JAYGJQ010000001.1"/>
</dbReference>
<evidence type="ECO:0000256" key="2">
    <source>
        <dbReference type="ARBA" id="ARBA00022448"/>
    </source>
</evidence>
<evidence type="ECO:0000256" key="1">
    <source>
        <dbReference type="ARBA" id="ARBA00010062"/>
    </source>
</evidence>
<dbReference type="PANTHER" id="PTHR30483:SF38">
    <property type="entry name" value="BLR7848 PROTEIN"/>
    <property type="match status" value="1"/>
</dbReference>
<evidence type="ECO:0000259" key="5">
    <source>
        <dbReference type="Pfam" id="PF13458"/>
    </source>
</evidence>
<dbReference type="Gene3D" id="3.40.50.2300">
    <property type="match status" value="2"/>
</dbReference>
<name>A0ABU5VSS5_9BACT</name>
<comment type="similarity">
    <text evidence="1">Belongs to the leucine-binding protein family.</text>
</comment>
<accession>A0ABU5VSS5</accession>
<reference evidence="6 7" key="1">
    <citation type="submission" date="2023-11" db="EMBL/GenBank/DDBJ databases">
        <title>A Novel Polar Bacteriovorax (B. antarcticus) Isolated from the Biocrust in Antarctica.</title>
        <authorList>
            <person name="Mun W."/>
            <person name="Choi S.Y."/>
            <person name="Mitchell R.J."/>
        </authorList>
    </citation>
    <scope>NUCLEOTIDE SEQUENCE [LARGE SCALE GENOMIC DNA]</scope>
    <source>
        <strain evidence="6 7">PP10</strain>
    </source>
</reference>
<dbReference type="InterPro" id="IPR028082">
    <property type="entry name" value="Peripla_BP_I"/>
</dbReference>
<protein>
    <submittedName>
        <fullName evidence="6">ABC transporter substrate-binding protein</fullName>
    </submittedName>
</protein>
<keyword evidence="4" id="KW-0029">Amino-acid transport</keyword>
<evidence type="ECO:0000313" key="7">
    <source>
        <dbReference type="Proteomes" id="UP001302274"/>
    </source>
</evidence>
<evidence type="ECO:0000256" key="3">
    <source>
        <dbReference type="ARBA" id="ARBA00022729"/>
    </source>
</evidence>
<gene>
    <name evidence="6" type="ORF">SHI21_05555</name>
</gene>
<organism evidence="6 7">
    <name type="scientific">Bacteriovorax antarcticus</name>
    <dbReference type="NCBI Taxonomy" id="3088717"/>
    <lineage>
        <taxon>Bacteria</taxon>
        <taxon>Pseudomonadati</taxon>
        <taxon>Bdellovibrionota</taxon>
        <taxon>Bacteriovoracia</taxon>
        <taxon>Bacteriovoracales</taxon>
        <taxon>Bacteriovoracaceae</taxon>
        <taxon>Bacteriovorax</taxon>
    </lineage>
</organism>
<proteinExistence type="inferred from homology"/>
<keyword evidence="2" id="KW-0813">Transport</keyword>
<dbReference type="SUPFAM" id="SSF53822">
    <property type="entry name" value="Periplasmic binding protein-like I"/>
    <property type="match status" value="1"/>
</dbReference>
<dbReference type="PROSITE" id="PS51257">
    <property type="entry name" value="PROKAR_LIPOPROTEIN"/>
    <property type="match status" value="1"/>
</dbReference>
<evidence type="ECO:0000256" key="4">
    <source>
        <dbReference type="ARBA" id="ARBA00022970"/>
    </source>
</evidence>
<dbReference type="Proteomes" id="UP001302274">
    <property type="component" value="Unassembled WGS sequence"/>
</dbReference>